<dbReference type="EMBL" id="HG792044">
    <property type="protein sequence ID" value="CDM38600.1"/>
    <property type="molecule type" value="Genomic_DNA"/>
</dbReference>
<dbReference type="OrthoDB" id="4362751at2759"/>
<dbReference type="Proteomes" id="UP000030686">
    <property type="component" value="Unassembled WGS sequence"/>
</dbReference>
<gene>
    <name evidence="1" type="ORF">PROQFM164_S30g000001</name>
</gene>
<sequence length="113" mass="12630">MKARGIPDDLLRRSGATFKAEKTAIIYFAPKICKSDHKSFIIKEQTVVPKEHIKILGILIDTRLKYKEHIARAASKGLEAAIELRRLRGLSLATARQLFTLTVAPVIDYASNV</sequence>
<evidence type="ECO:0000313" key="1">
    <source>
        <dbReference type="EMBL" id="CDM38600.1"/>
    </source>
</evidence>
<reference evidence="1" key="1">
    <citation type="journal article" date="2014" name="Nat. Commun.">
        <title>Multiple recent horizontal transfers of a large genomic region in cheese making fungi.</title>
        <authorList>
            <person name="Cheeseman K."/>
            <person name="Ropars J."/>
            <person name="Renault P."/>
            <person name="Dupont J."/>
            <person name="Gouzy J."/>
            <person name="Branca A."/>
            <person name="Abraham A.L."/>
            <person name="Ceppi M."/>
            <person name="Conseiller E."/>
            <person name="Debuchy R."/>
            <person name="Malagnac F."/>
            <person name="Goarin A."/>
            <person name="Silar P."/>
            <person name="Lacoste S."/>
            <person name="Sallet E."/>
            <person name="Bensimon A."/>
            <person name="Giraud T."/>
            <person name="Brygoo Y."/>
        </authorList>
    </citation>
    <scope>NUCLEOTIDE SEQUENCE [LARGE SCALE GENOMIC DNA]</scope>
    <source>
        <strain evidence="1">FM164</strain>
    </source>
</reference>
<dbReference type="STRING" id="1365484.W6QWR6"/>
<evidence type="ECO:0000313" key="2">
    <source>
        <dbReference type="Proteomes" id="UP000030686"/>
    </source>
</evidence>
<keyword evidence="2" id="KW-1185">Reference proteome</keyword>
<protein>
    <submittedName>
        <fullName evidence="1">Probable transposable element</fullName>
    </submittedName>
</protein>
<proteinExistence type="predicted"/>
<organism evidence="1 2">
    <name type="scientific">Penicillium roqueforti (strain FM164)</name>
    <dbReference type="NCBI Taxonomy" id="1365484"/>
    <lineage>
        <taxon>Eukaryota</taxon>
        <taxon>Fungi</taxon>
        <taxon>Dikarya</taxon>
        <taxon>Ascomycota</taxon>
        <taxon>Pezizomycotina</taxon>
        <taxon>Eurotiomycetes</taxon>
        <taxon>Eurotiomycetidae</taxon>
        <taxon>Eurotiales</taxon>
        <taxon>Aspergillaceae</taxon>
        <taxon>Penicillium</taxon>
    </lineage>
</organism>
<dbReference type="AlphaFoldDB" id="W6QWR6"/>
<accession>W6QWR6</accession>
<dbReference type="OMA" id="WAYCVER"/>
<name>W6QWR6_PENRF</name>